<sequence>MWSGGGELIVWLLVYVVVVGVGLMGVSYVLVWGVLEVSLVLSLTYFVWGNSRVGGVFYYYVVQALSSLMMIVGALVGEGLMVMVSFLVKMGLFPVFVWMVGVVWSLEMGGSVMLVLWAQKLVPLLLLFEWGWVIDWGSSLFVGTLCLGIVVGSLFMATGATPKWLLTMSSLVHTSWLVIIMMGSCGALMFYFMTYGGLLAVVLGGFEKNWMVVGGLMTLSSVPPLLGFMLKFYSLSLVIRGAELLVAVGVVVVIGTVVGYFVNMNKMALLMSAGNGGGTEVVSGAGLVLLLMMMGSVF</sequence>
<geneLocation type="mitochondrion" evidence="2"/>
<keyword evidence="1" id="KW-0472">Membrane</keyword>
<feature type="transmembrane region" description="Helical" evidence="1">
    <location>
        <begin position="95"/>
        <end position="118"/>
    </location>
</feature>
<gene>
    <name evidence="2" type="primary">ND2</name>
</gene>
<feature type="transmembrane region" description="Helical" evidence="1">
    <location>
        <begin position="210"/>
        <end position="230"/>
    </location>
</feature>
<feature type="transmembrane region" description="Helical" evidence="1">
    <location>
        <begin position="242"/>
        <end position="261"/>
    </location>
</feature>
<dbReference type="AlphaFoldDB" id="A0A140DJ71"/>
<feature type="transmembrane region" description="Helical" evidence="1">
    <location>
        <begin position="176"/>
        <end position="204"/>
    </location>
</feature>
<keyword evidence="1" id="KW-1133">Transmembrane helix</keyword>
<evidence type="ECO:0000256" key="1">
    <source>
        <dbReference type="SAM" id="Phobius"/>
    </source>
</evidence>
<feature type="transmembrane region" description="Helical" evidence="1">
    <location>
        <begin position="55"/>
        <end position="88"/>
    </location>
</feature>
<reference evidence="2" key="1">
    <citation type="journal article" date="2016" name="Zool. Scr.">
        <title>Mitogenomic phylogeny of Acanthocephala reveals novel Class relationships.</title>
        <authorList>
            <person name="Gazi M."/>
            <person name="Kim J."/>
            <person name="Garcia-Varela M."/>
            <person name="Park C."/>
            <person name="Littlewood D.J."/>
            <person name="Park J.-K."/>
        </authorList>
    </citation>
    <scope>NUCLEOTIDE SEQUENCE</scope>
</reference>
<feature type="transmembrane region" description="Helical" evidence="1">
    <location>
        <begin position="12"/>
        <end position="35"/>
    </location>
</feature>
<proteinExistence type="predicted"/>
<keyword evidence="1" id="KW-0812">Transmembrane</keyword>
<organism evidence="2">
    <name type="scientific">Centrorhynchus aluconis</name>
    <dbReference type="NCBI Taxonomy" id="1795424"/>
    <lineage>
        <taxon>Eukaryota</taxon>
        <taxon>Metazoa</taxon>
        <taxon>Spiralia</taxon>
        <taxon>Lophotrochozoa</taxon>
        <taxon>Acanthocephala</taxon>
        <taxon>Palaeacanthocephala</taxon>
        <taxon>Polymorphida</taxon>
        <taxon>Centrorhynchidae</taxon>
        <taxon>Centrorhynchus</taxon>
    </lineage>
</organism>
<protein>
    <submittedName>
        <fullName evidence="2">NADH dehydrogenase subunit 2</fullName>
    </submittedName>
</protein>
<accession>A0A140DJ71</accession>
<name>A0A140DJ71_9BILA</name>
<keyword evidence="2" id="KW-0496">Mitochondrion</keyword>
<feature type="transmembrane region" description="Helical" evidence="1">
    <location>
        <begin position="130"/>
        <end position="155"/>
    </location>
</feature>
<dbReference type="EMBL" id="KT592357">
    <property type="protein sequence ID" value="AMK47825.1"/>
    <property type="molecule type" value="Genomic_DNA"/>
</dbReference>
<evidence type="ECO:0000313" key="2">
    <source>
        <dbReference type="EMBL" id="AMK47825.1"/>
    </source>
</evidence>